<evidence type="ECO:0000313" key="7">
    <source>
        <dbReference type="Proteomes" id="UP000252167"/>
    </source>
</evidence>
<proteinExistence type="inferred from homology"/>
<dbReference type="EMBL" id="POAF01000007">
    <property type="protein sequence ID" value="RBL99636.1"/>
    <property type="molecule type" value="Genomic_DNA"/>
</dbReference>
<name>A0A365YB61_9MICC</name>
<evidence type="ECO:0000259" key="5">
    <source>
        <dbReference type="Pfam" id="PF00535"/>
    </source>
</evidence>
<protein>
    <submittedName>
        <fullName evidence="6">Glycosyltransferase family 2 protein</fullName>
    </submittedName>
</protein>
<comment type="similarity">
    <text evidence="2">Belongs to the glycosyltransferase 2 family.</text>
</comment>
<evidence type="ECO:0000313" key="6">
    <source>
        <dbReference type="EMBL" id="RBL99636.1"/>
    </source>
</evidence>
<evidence type="ECO:0000256" key="4">
    <source>
        <dbReference type="ARBA" id="ARBA00022679"/>
    </source>
</evidence>
<dbReference type="InterPro" id="IPR029044">
    <property type="entry name" value="Nucleotide-diphossugar_trans"/>
</dbReference>
<comment type="pathway">
    <text evidence="1">Cell wall biogenesis; cell wall polysaccharide biosynthesis.</text>
</comment>
<keyword evidence="3" id="KW-0328">Glycosyltransferase</keyword>
<dbReference type="SUPFAM" id="SSF53448">
    <property type="entry name" value="Nucleotide-diphospho-sugar transferases"/>
    <property type="match status" value="1"/>
</dbReference>
<evidence type="ECO:0000256" key="3">
    <source>
        <dbReference type="ARBA" id="ARBA00022676"/>
    </source>
</evidence>
<dbReference type="PANTHER" id="PTHR43179:SF12">
    <property type="entry name" value="GALACTOFURANOSYLTRANSFERASE GLFT2"/>
    <property type="match status" value="1"/>
</dbReference>
<dbReference type="Gene3D" id="3.90.550.10">
    <property type="entry name" value="Spore Coat Polysaccharide Biosynthesis Protein SpsA, Chain A"/>
    <property type="match status" value="1"/>
</dbReference>
<gene>
    <name evidence="6" type="ORF">C1H84_14575</name>
</gene>
<dbReference type="Proteomes" id="UP000252167">
    <property type="component" value="Unassembled WGS sequence"/>
</dbReference>
<dbReference type="GO" id="GO:0016757">
    <property type="term" value="F:glycosyltransferase activity"/>
    <property type="evidence" value="ECO:0007669"/>
    <property type="project" value="UniProtKB-KW"/>
</dbReference>
<reference evidence="6 7" key="1">
    <citation type="submission" date="2018-01" db="EMBL/GenBank/DDBJ databases">
        <title>Glutamicibacter soli strain NHPC-3 Whole genome sequence and assembly.</title>
        <authorList>
            <person name="Choudhury P."/>
            <person name="Gupta D."/>
            <person name="Sengupta K."/>
            <person name="Jawed A."/>
            <person name="Sultana N."/>
            <person name="Saha P."/>
        </authorList>
    </citation>
    <scope>NUCLEOTIDE SEQUENCE [LARGE SCALE GENOMIC DNA]</scope>
    <source>
        <strain evidence="6 7">NHPC-3</strain>
    </source>
</reference>
<comment type="caution">
    <text evidence="6">The sequence shown here is derived from an EMBL/GenBank/DDBJ whole genome shotgun (WGS) entry which is preliminary data.</text>
</comment>
<dbReference type="InterPro" id="IPR001173">
    <property type="entry name" value="Glyco_trans_2-like"/>
</dbReference>
<sequence>MGGKPCKTIMILPTESISSNVTHDSVNIVRLQDMSKKKSIWCVVLVVNYGSHELIARNFSTLPRREDGVAMVVVDNLSTEAERREIRALCEERGWDLVTSGINLGFGTGVNVGVDYALDLDPETIVLLNPDAVIDASGLRQLADAVREDEQRLVCPRIEDTAGKVFFAGALLDMQTGGTLGASSPKRRADGVYREWLTGACLAFAPSLWRKLGGFSDDYFLYWEDVDFSFRAVHAGAELHYAPHILVVHDEGGTQQAGGQRAKSEVYYYYNIRNRMLFARTWLTGAEQSRWIRGSLRASWDVILRGGRRQLLGSLAPWRALVRGLYDGLQDVRGPKR</sequence>
<organism evidence="6 7">
    <name type="scientific">Glutamicibacter soli</name>
    <dbReference type="NCBI Taxonomy" id="453836"/>
    <lineage>
        <taxon>Bacteria</taxon>
        <taxon>Bacillati</taxon>
        <taxon>Actinomycetota</taxon>
        <taxon>Actinomycetes</taxon>
        <taxon>Micrococcales</taxon>
        <taxon>Micrococcaceae</taxon>
        <taxon>Glutamicibacter</taxon>
    </lineage>
</organism>
<evidence type="ECO:0000256" key="2">
    <source>
        <dbReference type="ARBA" id="ARBA00006739"/>
    </source>
</evidence>
<dbReference type="PANTHER" id="PTHR43179">
    <property type="entry name" value="RHAMNOSYLTRANSFERASE WBBL"/>
    <property type="match status" value="1"/>
</dbReference>
<evidence type="ECO:0000256" key="1">
    <source>
        <dbReference type="ARBA" id="ARBA00004776"/>
    </source>
</evidence>
<keyword evidence="7" id="KW-1185">Reference proteome</keyword>
<dbReference type="AlphaFoldDB" id="A0A365YB61"/>
<dbReference type="Pfam" id="PF00535">
    <property type="entry name" value="Glycos_transf_2"/>
    <property type="match status" value="1"/>
</dbReference>
<keyword evidence="4 6" id="KW-0808">Transferase</keyword>
<feature type="domain" description="Glycosyltransferase 2-like" evidence="5">
    <location>
        <begin position="44"/>
        <end position="167"/>
    </location>
</feature>
<accession>A0A365YB61</accession>